<name>A0ABT5TVB5_9MICO</name>
<dbReference type="Proteomes" id="UP001165561">
    <property type="component" value="Unassembled WGS sequence"/>
</dbReference>
<dbReference type="PANTHER" id="PTHR46401">
    <property type="entry name" value="GLYCOSYLTRANSFERASE WBBK-RELATED"/>
    <property type="match status" value="1"/>
</dbReference>
<comment type="caution">
    <text evidence="2">The sequence shown here is derived from an EMBL/GenBank/DDBJ whole genome shotgun (WGS) entry which is preliminary data.</text>
</comment>
<proteinExistence type="predicted"/>
<organism evidence="2 3">
    <name type="scientific">Georgenia halotolerans</name>
    <dbReference type="NCBI Taxonomy" id="3028317"/>
    <lineage>
        <taxon>Bacteria</taxon>
        <taxon>Bacillati</taxon>
        <taxon>Actinomycetota</taxon>
        <taxon>Actinomycetes</taxon>
        <taxon>Micrococcales</taxon>
        <taxon>Bogoriellaceae</taxon>
        <taxon>Georgenia</taxon>
    </lineage>
</organism>
<feature type="non-terminal residue" evidence="2">
    <location>
        <position position="1"/>
    </location>
</feature>
<gene>
    <name evidence="2" type="ORF">PU560_05805</name>
</gene>
<evidence type="ECO:0000313" key="2">
    <source>
        <dbReference type="EMBL" id="MDD9205985.1"/>
    </source>
</evidence>
<dbReference type="SUPFAM" id="SSF53756">
    <property type="entry name" value="UDP-Glycosyltransferase/glycogen phosphorylase"/>
    <property type="match status" value="1"/>
</dbReference>
<protein>
    <submittedName>
        <fullName evidence="2">Glycosyltransferase</fullName>
        <ecNumber evidence="2">2.4.-.-</ecNumber>
    </submittedName>
</protein>
<dbReference type="EMBL" id="JARACI010000736">
    <property type="protein sequence ID" value="MDD9205985.1"/>
    <property type="molecule type" value="Genomic_DNA"/>
</dbReference>
<dbReference type="EC" id="2.4.-.-" evidence="2"/>
<dbReference type="Gene3D" id="3.40.50.2000">
    <property type="entry name" value="Glycogen Phosphorylase B"/>
    <property type="match status" value="2"/>
</dbReference>
<evidence type="ECO:0000313" key="3">
    <source>
        <dbReference type="Proteomes" id="UP001165561"/>
    </source>
</evidence>
<keyword evidence="2" id="KW-0328">Glycosyltransferase</keyword>
<sequence length="162" mass="17623">EKPLVVVGTAPYNGDYIARVRSSADARVRLLGGVWDQDLLNQLYAHSLLYLHGHSVGGTNPSLLRALGAGAPVAAFDVEFNREVLGDGGTFFDTADSVAHVVVAAELSAASREERSRASRDRARAYDWDAVTDSYEALFQRLHAEGPTRNRPTGRRATVAEW</sequence>
<dbReference type="PANTHER" id="PTHR46401:SF2">
    <property type="entry name" value="GLYCOSYLTRANSFERASE WBBK-RELATED"/>
    <property type="match status" value="1"/>
</dbReference>
<accession>A0ABT5TVB5</accession>
<evidence type="ECO:0000256" key="1">
    <source>
        <dbReference type="ARBA" id="ARBA00022679"/>
    </source>
</evidence>
<keyword evidence="3" id="KW-1185">Reference proteome</keyword>
<keyword evidence="1 2" id="KW-0808">Transferase</keyword>
<reference evidence="2" key="1">
    <citation type="submission" date="2023-02" db="EMBL/GenBank/DDBJ databases">
        <title>Georgenia sp.10Sc9-8, isolated from a soil sample collected from the Taklamakan desert.</title>
        <authorList>
            <person name="Liu S."/>
        </authorList>
    </citation>
    <scope>NUCLEOTIDE SEQUENCE</scope>
    <source>
        <strain evidence="2">10Sc9-8</strain>
    </source>
</reference>
<dbReference type="GO" id="GO:0016757">
    <property type="term" value="F:glycosyltransferase activity"/>
    <property type="evidence" value="ECO:0007669"/>
    <property type="project" value="UniProtKB-KW"/>
</dbReference>
<dbReference type="Pfam" id="PF13692">
    <property type="entry name" value="Glyco_trans_1_4"/>
    <property type="match status" value="1"/>
</dbReference>